<keyword evidence="4" id="KW-0067">ATP-binding</keyword>
<dbReference type="InterPro" id="IPR045055">
    <property type="entry name" value="DNA2/NAM7-like"/>
</dbReference>
<protein>
    <submittedName>
        <fullName evidence="9">Putative P-loop containing nucleoside triphosphate hydrolase</fullName>
    </submittedName>
</protein>
<reference evidence="9 10" key="1">
    <citation type="journal article" date="2018" name="Nat. Genet.">
        <title>The Rosa genome provides new insights in the design of modern roses.</title>
        <authorList>
            <person name="Bendahmane M."/>
        </authorList>
    </citation>
    <scope>NUCLEOTIDE SEQUENCE [LARGE SCALE GENOMIC DNA]</scope>
    <source>
        <strain evidence="10">cv. Old Blush</strain>
    </source>
</reference>
<dbReference type="InterPro" id="IPR047187">
    <property type="entry name" value="SF1_C_Upf1"/>
</dbReference>
<feature type="domain" description="DNA2/NAM7 helicase-like C-terminal" evidence="7">
    <location>
        <begin position="616"/>
        <end position="812"/>
    </location>
</feature>
<dbReference type="FunFam" id="3.40.50.300:FF:000326">
    <property type="entry name" value="P-loop containing nucleoside triphosphate hydrolase"/>
    <property type="match status" value="1"/>
</dbReference>
<dbReference type="Pfam" id="PF20073">
    <property type="entry name" value="DUF6469"/>
    <property type="match status" value="1"/>
</dbReference>
<dbReference type="OMA" id="NARECHH"/>
<accession>A0A2P6RFN4</accession>
<dbReference type="GO" id="GO:0004386">
    <property type="term" value="F:helicase activity"/>
    <property type="evidence" value="ECO:0007669"/>
    <property type="project" value="UniProtKB-KW"/>
</dbReference>
<feature type="compositionally biased region" description="Polar residues" evidence="5">
    <location>
        <begin position="1104"/>
        <end position="1123"/>
    </location>
</feature>
<gene>
    <name evidence="9" type="ORF">RchiOBHm_Chr3g0488061</name>
</gene>
<feature type="region of interest" description="Disordered" evidence="5">
    <location>
        <begin position="1102"/>
        <end position="1144"/>
    </location>
</feature>
<keyword evidence="2 9" id="KW-0378">Hydrolase</keyword>
<sequence length="1144" mass="129333">MGMKSKLKQEQVADTRSLVGLVFSWSIRDVLNENLYRNQVQRIPDTFVTLTSYKKSFIPSLVEETHADLLSNMLNLSQAPTCEILTIEDSDGTPGDLLYDVTYQRDTETDENHKGLMYEPQVGDIIALTNVRPKCIDDLNRPPRFYLIAHVDKANDIEEFPDDLQFKILSSKPINYGEPDMHKSKRETLFAVYLMNLTTNLRVWKALNSEGNTNIINKVLQPKSDDGDSCSVCFSKEKCNAGISALWPTICSQNLNESQEAAVLNCINLTQCHHQNSVKLIWGPPGTGKTKTMSLTLFALFQLKCRTLTCAPTNIAVLEVAARLRRLVNQSLEYGRYGLGDIVLFGNKKRMKIDNNDDVRDIFLDHRVKILIKCLVPLSGWKHLLESMIHLLDDPEEQYSLYLENRAKEQKQNAQKHEDNQKHNGDEDYPLTYEEFVKNEFDSISQELKVCMVDLYTHLPTCCISLKVVKDMVRALGLLKSIKSSLHTTVVANEGLKLVFKDSKVPGSIVGCLTQLRTECTNTLKSLPINKYALMNFCLENACLIFCTASTSSKLHVVAGTRPLELLVIDEAAQLKECESAIPLQLSGLRHAILVGDERQLPAMVKSEIAVSADFGRSLFGRLAKLGHKKHLLNVQYRMHPSINLFPKREFYDNQIVDGPNVKERSYERCFLKGKMYQSYSFINVADGKEEFDHRFSRKNMVEVAVVSGIVASLYKEFIGTKKKVSIGVISPYKAQVYAIQEILRKYTETSDTGFSVSVRSVDGFQGGEEDVIIISTVRCNGKGSVGFLSNRQRANVALTRARYCLWILGNASTLITSDSVWKKLVLDAKKRNCFYNADEDTDLAQAITAALLKLDQLHSLLNIDSMLFKNAIWKVCFTDDFRNSIIKIKDTVILREVLALLTKLSSGWRRPHKDKGNLVYDGTSAQLLEKYKIKGHLNLIWTVDILQENAHYVQVMKFWDILPFSHIPELAKRLDIVFGNFTVDKMNRCRHKCIDRDTVVPMRWPVVFRNFPAADHEEFLSKPLSSFRITTNRETATSTHGGTAKAVNPIICSKSNVNKKERWLWKIKAEDKVKELSTCLEADPVEFFSKPLSSLSIAEKPEASTSTDISTAIGSCLSSTPQSRSKSNANRRRSSSKLKVFKI</sequence>
<dbReference type="Pfam" id="PF13087">
    <property type="entry name" value="AAA_12"/>
    <property type="match status" value="1"/>
</dbReference>
<dbReference type="Pfam" id="PF13086">
    <property type="entry name" value="AAA_11"/>
    <property type="match status" value="1"/>
</dbReference>
<dbReference type="SUPFAM" id="SSF52540">
    <property type="entry name" value="P-loop containing nucleoside triphosphate hydrolases"/>
    <property type="match status" value="1"/>
</dbReference>
<evidence type="ECO:0000259" key="7">
    <source>
        <dbReference type="Pfam" id="PF13087"/>
    </source>
</evidence>
<evidence type="ECO:0000256" key="3">
    <source>
        <dbReference type="ARBA" id="ARBA00022806"/>
    </source>
</evidence>
<dbReference type="GO" id="GO:0016787">
    <property type="term" value="F:hydrolase activity"/>
    <property type="evidence" value="ECO:0007669"/>
    <property type="project" value="UniProtKB-KW"/>
</dbReference>
<evidence type="ECO:0000256" key="1">
    <source>
        <dbReference type="ARBA" id="ARBA00022741"/>
    </source>
</evidence>
<evidence type="ECO:0000256" key="4">
    <source>
        <dbReference type="ARBA" id="ARBA00022840"/>
    </source>
</evidence>
<dbReference type="Gene3D" id="3.40.50.300">
    <property type="entry name" value="P-loop containing nucleotide triphosphate hydrolases"/>
    <property type="match status" value="2"/>
</dbReference>
<dbReference type="GO" id="GO:0005694">
    <property type="term" value="C:chromosome"/>
    <property type="evidence" value="ECO:0007669"/>
    <property type="project" value="UniProtKB-ARBA"/>
</dbReference>
<dbReference type="GO" id="GO:0005524">
    <property type="term" value="F:ATP binding"/>
    <property type="evidence" value="ECO:0007669"/>
    <property type="project" value="UniProtKB-KW"/>
</dbReference>
<evidence type="ECO:0000259" key="6">
    <source>
        <dbReference type="Pfam" id="PF13086"/>
    </source>
</evidence>
<evidence type="ECO:0000259" key="8">
    <source>
        <dbReference type="Pfam" id="PF20073"/>
    </source>
</evidence>
<feature type="compositionally biased region" description="Basic residues" evidence="5">
    <location>
        <begin position="1130"/>
        <end position="1144"/>
    </location>
</feature>
<dbReference type="PANTHER" id="PTHR10887:SF522">
    <property type="entry name" value="P-LOOP CONTAINING NUCLEOSIDE TRIPHOSPHATE HYDROLASES SUPERFAMILY PROTEIN"/>
    <property type="match status" value="1"/>
</dbReference>
<keyword evidence="3" id="KW-0347">Helicase</keyword>
<evidence type="ECO:0000256" key="2">
    <source>
        <dbReference type="ARBA" id="ARBA00022801"/>
    </source>
</evidence>
<dbReference type="Gramene" id="PRQ45246">
    <property type="protein sequence ID" value="PRQ45246"/>
    <property type="gene ID" value="RchiOBHm_Chr3g0488061"/>
</dbReference>
<dbReference type="InterPro" id="IPR041679">
    <property type="entry name" value="DNA2/NAM7-like_C"/>
</dbReference>
<dbReference type="STRING" id="74649.A0A2P6RFN4"/>
<proteinExistence type="predicted"/>
<evidence type="ECO:0000313" key="9">
    <source>
        <dbReference type="EMBL" id="PRQ45246.1"/>
    </source>
</evidence>
<comment type="caution">
    <text evidence="9">The sequence shown here is derived from an EMBL/GenBank/DDBJ whole genome shotgun (WGS) entry which is preliminary data.</text>
</comment>
<dbReference type="CDD" id="cd18808">
    <property type="entry name" value="SF1_C_Upf1"/>
    <property type="match status" value="1"/>
</dbReference>
<evidence type="ECO:0000313" key="10">
    <source>
        <dbReference type="Proteomes" id="UP000238479"/>
    </source>
</evidence>
<dbReference type="AlphaFoldDB" id="A0A2P6RFN4"/>
<dbReference type="EMBL" id="PDCK01000041">
    <property type="protein sequence ID" value="PRQ45246.1"/>
    <property type="molecule type" value="Genomic_DNA"/>
</dbReference>
<organism evidence="9 10">
    <name type="scientific">Rosa chinensis</name>
    <name type="common">China rose</name>
    <dbReference type="NCBI Taxonomy" id="74649"/>
    <lineage>
        <taxon>Eukaryota</taxon>
        <taxon>Viridiplantae</taxon>
        <taxon>Streptophyta</taxon>
        <taxon>Embryophyta</taxon>
        <taxon>Tracheophyta</taxon>
        <taxon>Spermatophyta</taxon>
        <taxon>Magnoliopsida</taxon>
        <taxon>eudicotyledons</taxon>
        <taxon>Gunneridae</taxon>
        <taxon>Pentapetalae</taxon>
        <taxon>rosids</taxon>
        <taxon>fabids</taxon>
        <taxon>Rosales</taxon>
        <taxon>Rosaceae</taxon>
        <taxon>Rosoideae</taxon>
        <taxon>Rosoideae incertae sedis</taxon>
        <taxon>Rosa</taxon>
    </lineage>
</organism>
<name>A0A2P6RFN4_ROSCH</name>
<dbReference type="InterPro" id="IPR041677">
    <property type="entry name" value="DNA2/NAM7_AAA_11"/>
</dbReference>
<keyword evidence="1" id="KW-0547">Nucleotide-binding</keyword>
<dbReference type="PANTHER" id="PTHR10887">
    <property type="entry name" value="DNA2/NAM7 HELICASE FAMILY"/>
    <property type="match status" value="1"/>
</dbReference>
<keyword evidence="10" id="KW-1185">Reference proteome</keyword>
<feature type="domain" description="DUF6469" evidence="8">
    <location>
        <begin position="80"/>
        <end position="212"/>
    </location>
</feature>
<dbReference type="InterPro" id="IPR045529">
    <property type="entry name" value="DUF6469"/>
</dbReference>
<dbReference type="Proteomes" id="UP000238479">
    <property type="component" value="Chromosome 3"/>
</dbReference>
<feature type="domain" description="DNA2/NAM7 helicase helicase" evidence="6">
    <location>
        <begin position="254"/>
        <end position="608"/>
    </location>
</feature>
<dbReference type="InterPro" id="IPR027417">
    <property type="entry name" value="P-loop_NTPase"/>
</dbReference>
<evidence type="ECO:0000256" key="5">
    <source>
        <dbReference type="SAM" id="MobiDB-lite"/>
    </source>
</evidence>